<proteinExistence type="inferred from homology"/>
<dbReference type="GO" id="GO:0008234">
    <property type="term" value="F:cysteine-type peptidase activity"/>
    <property type="evidence" value="ECO:0007669"/>
    <property type="project" value="InterPro"/>
</dbReference>
<keyword evidence="6" id="KW-1185">Reference proteome</keyword>
<dbReference type="AlphaFoldDB" id="A0A565CQW6"/>
<organism evidence="5 6">
    <name type="scientific">Arabis nemorensis</name>
    <dbReference type="NCBI Taxonomy" id="586526"/>
    <lineage>
        <taxon>Eukaryota</taxon>
        <taxon>Viridiplantae</taxon>
        <taxon>Streptophyta</taxon>
        <taxon>Embryophyta</taxon>
        <taxon>Tracheophyta</taxon>
        <taxon>Spermatophyta</taxon>
        <taxon>Magnoliopsida</taxon>
        <taxon>eudicotyledons</taxon>
        <taxon>Gunneridae</taxon>
        <taxon>Pentapetalae</taxon>
        <taxon>rosids</taxon>
        <taxon>malvids</taxon>
        <taxon>Brassicales</taxon>
        <taxon>Brassicaceae</taxon>
        <taxon>Arabideae</taxon>
        <taxon>Arabis</taxon>
    </lineage>
</organism>
<dbReference type="Gene3D" id="3.40.395.10">
    <property type="entry name" value="Adenoviral Proteinase, Chain A"/>
    <property type="match status" value="1"/>
</dbReference>
<dbReference type="EMBL" id="CABITT030000008">
    <property type="protein sequence ID" value="VVB16123.1"/>
    <property type="molecule type" value="Genomic_DNA"/>
</dbReference>
<dbReference type="Proteomes" id="UP000489600">
    <property type="component" value="Unassembled WGS sequence"/>
</dbReference>
<dbReference type="InterPro" id="IPR003653">
    <property type="entry name" value="Peptidase_C48_C"/>
</dbReference>
<evidence type="ECO:0000256" key="3">
    <source>
        <dbReference type="ARBA" id="ARBA00022801"/>
    </source>
</evidence>
<comment type="similarity">
    <text evidence="1">Belongs to the peptidase C48 family.</text>
</comment>
<feature type="domain" description="Ubiquitin-like protease family profile" evidence="4">
    <location>
        <begin position="55"/>
        <end position="205"/>
    </location>
</feature>
<evidence type="ECO:0000256" key="1">
    <source>
        <dbReference type="ARBA" id="ARBA00005234"/>
    </source>
</evidence>
<dbReference type="Pfam" id="PF02902">
    <property type="entry name" value="Peptidase_C48"/>
    <property type="match status" value="1"/>
</dbReference>
<protein>
    <recommendedName>
        <fullName evidence="4">Ubiquitin-like protease family profile domain-containing protein</fullName>
    </recommendedName>
</protein>
<evidence type="ECO:0000313" key="5">
    <source>
        <dbReference type="EMBL" id="VVB16123.1"/>
    </source>
</evidence>
<reference evidence="5" key="1">
    <citation type="submission" date="2019-07" db="EMBL/GenBank/DDBJ databases">
        <authorList>
            <person name="Dittberner H."/>
        </authorList>
    </citation>
    <scope>NUCLEOTIDE SEQUENCE [LARGE SCALE GENOMIC DNA]</scope>
</reference>
<evidence type="ECO:0000313" key="6">
    <source>
        <dbReference type="Proteomes" id="UP000489600"/>
    </source>
</evidence>
<keyword evidence="3" id="KW-0378">Hydrolase</keyword>
<evidence type="ECO:0000259" key="4">
    <source>
        <dbReference type="Pfam" id="PF02902"/>
    </source>
</evidence>
<dbReference type="OrthoDB" id="1053983at2759"/>
<dbReference type="GO" id="GO:0006508">
    <property type="term" value="P:proteolysis"/>
    <property type="evidence" value="ECO:0007669"/>
    <property type="project" value="UniProtKB-KW"/>
</dbReference>
<sequence length="221" mass="25592">MIIGRVEPRAYYISSKIAKQNQQKKAAMNLARAKIITPKGKGYNLFEPVDKQKVKHMDVAINLLRLRYSNHPEWFMSEKICFVDIILFTMWTIKYEEFVAFPANPDGYGKLLPAGALDYQKGLEPAYCRSNKLWGMEVDDMYNPLHIKGNQWVALWISLSKRHIVVWDSILSYAKDEEIDVAVEPIAVIMPALIHDTCLAEERHKYSYDRYTHERIKGGVP</sequence>
<accession>A0A565CQW6</accession>
<name>A0A565CQW6_9BRAS</name>
<dbReference type="InterPro" id="IPR038765">
    <property type="entry name" value="Papain-like_cys_pep_sf"/>
</dbReference>
<evidence type="ECO:0000256" key="2">
    <source>
        <dbReference type="ARBA" id="ARBA00022670"/>
    </source>
</evidence>
<comment type="caution">
    <text evidence="5">The sequence shown here is derived from an EMBL/GenBank/DDBJ whole genome shotgun (WGS) entry which is preliminary data.</text>
</comment>
<dbReference type="SUPFAM" id="SSF54001">
    <property type="entry name" value="Cysteine proteinases"/>
    <property type="match status" value="1"/>
</dbReference>
<gene>
    <name evidence="5" type="ORF">ANE_LOCUS26567</name>
</gene>
<keyword evidence="2" id="KW-0645">Protease</keyword>